<keyword evidence="8" id="KW-1185">Reference proteome</keyword>
<dbReference type="SUPFAM" id="SSF52540">
    <property type="entry name" value="P-loop containing nucleoside triphosphate hydrolases"/>
    <property type="match status" value="1"/>
</dbReference>
<dbReference type="InterPro" id="IPR017871">
    <property type="entry name" value="ABC_transporter-like_CS"/>
</dbReference>
<dbReference type="PROSITE" id="PS00211">
    <property type="entry name" value="ABC_TRANSPORTER_1"/>
    <property type="match status" value="1"/>
</dbReference>
<dbReference type="CDD" id="cd03230">
    <property type="entry name" value="ABC_DR_subfamily_A"/>
    <property type="match status" value="1"/>
</dbReference>
<dbReference type="PANTHER" id="PTHR42711:SF17">
    <property type="entry name" value="ABC TRANSPORTER ATP-BINDING PROTEIN"/>
    <property type="match status" value="1"/>
</dbReference>
<dbReference type="Pfam" id="PF00005">
    <property type="entry name" value="ABC_tran"/>
    <property type="match status" value="1"/>
</dbReference>
<dbReference type="RefSeq" id="WP_145227942.1">
    <property type="nucleotide sequence ID" value="NZ_VIVQ01000001.1"/>
</dbReference>
<dbReference type="GO" id="GO:0005886">
    <property type="term" value="C:plasma membrane"/>
    <property type="evidence" value="ECO:0007669"/>
    <property type="project" value="UniProtKB-SubCell"/>
</dbReference>
<dbReference type="PANTHER" id="PTHR42711">
    <property type="entry name" value="ABC TRANSPORTER ATP-BINDING PROTEIN"/>
    <property type="match status" value="1"/>
</dbReference>
<keyword evidence="2" id="KW-0813">Transport</keyword>
<dbReference type="PROSITE" id="PS50893">
    <property type="entry name" value="ABC_TRANSPORTER_2"/>
    <property type="match status" value="1"/>
</dbReference>
<dbReference type="GO" id="GO:0046677">
    <property type="term" value="P:response to antibiotic"/>
    <property type="evidence" value="ECO:0007669"/>
    <property type="project" value="UniProtKB-KW"/>
</dbReference>
<sequence length="312" mass="33225">MPKHSATSDHPAVELTELHKDFHTRDGVLSAVNDLSLTVPRGQTVALLGPNGAGKSTTIDMLLGMTTPTSGTVRIEGEPPRAAIRRGGVGAMLQDGALIDGLTVREIVDMTACLYPNPRPVDEALELAGMSHLAKQRTTKLSGGESQRVRFAVAVVSNPSLLVLDEPTVAMDVQGREDFWDTMADLQGGGVTVLFASHYLDEADAHADRVVVVSKGRILADGTPQEIKALAGGRRIWARVDDPDDPRFAQLDGVSSASRLDDQVLLQCSDSDTAIRALLQHAPEARSIEIKPVGLEEAFVAITNADVEEVSA</sequence>
<dbReference type="InterPro" id="IPR003593">
    <property type="entry name" value="AAA+_ATPase"/>
</dbReference>
<dbReference type="GO" id="GO:0016887">
    <property type="term" value="F:ATP hydrolysis activity"/>
    <property type="evidence" value="ECO:0007669"/>
    <property type="project" value="InterPro"/>
</dbReference>
<dbReference type="EMBL" id="VIVQ01000001">
    <property type="protein sequence ID" value="TWE13397.1"/>
    <property type="molecule type" value="Genomic_DNA"/>
</dbReference>
<comment type="caution">
    <text evidence="7">The sequence shown here is derived from an EMBL/GenBank/DDBJ whole genome shotgun (WGS) entry which is preliminary data.</text>
</comment>
<keyword evidence="5" id="KW-0046">Antibiotic resistance</keyword>
<dbReference type="SMART" id="SM00382">
    <property type="entry name" value="AAA"/>
    <property type="match status" value="1"/>
</dbReference>
<dbReference type="OrthoDB" id="9804819at2"/>
<evidence type="ECO:0000259" key="6">
    <source>
        <dbReference type="PROSITE" id="PS50893"/>
    </source>
</evidence>
<evidence type="ECO:0000256" key="3">
    <source>
        <dbReference type="ARBA" id="ARBA00022741"/>
    </source>
</evidence>
<accession>A0A561ECT8</accession>
<evidence type="ECO:0000313" key="8">
    <source>
        <dbReference type="Proteomes" id="UP000318297"/>
    </source>
</evidence>
<organism evidence="7 8">
    <name type="scientific">Rudaeicoccus suwonensis</name>
    <dbReference type="NCBI Taxonomy" id="657409"/>
    <lineage>
        <taxon>Bacteria</taxon>
        <taxon>Bacillati</taxon>
        <taxon>Actinomycetota</taxon>
        <taxon>Actinomycetes</taxon>
        <taxon>Micrococcales</taxon>
        <taxon>Dermacoccaceae</taxon>
        <taxon>Rudaeicoccus</taxon>
    </lineage>
</organism>
<keyword evidence="3" id="KW-0547">Nucleotide-binding</keyword>
<dbReference type="InterPro" id="IPR050763">
    <property type="entry name" value="ABC_transporter_ATP-binding"/>
</dbReference>
<dbReference type="GO" id="GO:0005524">
    <property type="term" value="F:ATP binding"/>
    <property type="evidence" value="ECO:0007669"/>
    <property type="project" value="UniProtKB-KW"/>
</dbReference>
<evidence type="ECO:0000256" key="5">
    <source>
        <dbReference type="ARBA" id="ARBA00023251"/>
    </source>
</evidence>
<dbReference type="AlphaFoldDB" id="A0A561ECT8"/>
<proteinExistence type="predicted"/>
<evidence type="ECO:0000256" key="1">
    <source>
        <dbReference type="ARBA" id="ARBA00004202"/>
    </source>
</evidence>
<name>A0A561ECT8_9MICO</name>
<protein>
    <submittedName>
        <fullName evidence="7">ABC-2 type transport system ATP-binding protein</fullName>
    </submittedName>
</protein>
<dbReference type="Gene3D" id="3.40.50.300">
    <property type="entry name" value="P-loop containing nucleotide triphosphate hydrolases"/>
    <property type="match status" value="1"/>
</dbReference>
<reference evidence="7 8" key="1">
    <citation type="submission" date="2019-06" db="EMBL/GenBank/DDBJ databases">
        <title>Sequencing the genomes of 1000 actinobacteria strains.</title>
        <authorList>
            <person name="Klenk H.-P."/>
        </authorList>
    </citation>
    <scope>NUCLEOTIDE SEQUENCE [LARGE SCALE GENOMIC DNA]</scope>
    <source>
        <strain evidence="7 8">DSM 19560</strain>
    </source>
</reference>
<evidence type="ECO:0000256" key="4">
    <source>
        <dbReference type="ARBA" id="ARBA00022840"/>
    </source>
</evidence>
<dbReference type="InterPro" id="IPR027417">
    <property type="entry name" value="P-loop_NTPase"/>
</dbReference>
<comment type="subcellular location">
    <subcellularLocation>
        <location evidence="1">Cell membrane</location>
        <topology evidence="1">Peripheral membrane protein</topology>
    </subcellularLocation>
</comment>
<evidence type="ECO:0000313" key="7">
    <source>
        <dbReference type="EMBL" id="TWE13397.1"/>
    </source>
</evidence>
<keyword evidence="4 7" id="KW-0067">ATP-binding</keyword>
<feature type="domain" description="ABC transporter" evidence="6">
    <location>
        <begin position="13"/>
        <end position="240"/>
    </location>
</feature>
<gene>
    <name evidence="7" type="ORF">BKA23_2227</name>
</gene>
<dbReference type="Proteomes" id="UP000318297">
    <property type="component" value="Unassembled WGS sequence"/>
</dbReference>
<dbReference type="InterPro" id="IPR003439">
    <property type="entry name" value="ABC_transporter-like_ATP-bd"/>
</dbReference>
<evidence type="ECO:0000256" key="2">
    <source>
        <dbReference type="ARBA" id="ARBA00022448"/>
    </source>
</evidence>